<evidence type="ECO:0000313" key="2">
    <source>
        <dbReference type="Proteomes" id="UP000831701"/>
    </source>
</evidence>
<name>A0ACB8WN92_9TELE</name>
<gene>
    <name evidence="1" type="ORF">L3Q82_007714</name>
</gene>
<accession>A0ACB8WN92</accession>
<sequence>MVLDDRKRVVCPLRVGGEVLPQVEEFKYLGVLFTSEGKMEHEIDREAFQACPTVRRRPWGRPRTRWRDYVSQLAWERLGVPPGRAGGSVWDVLKVMKPTVDKVKAIVEFFHRSTTATEKLKSTQRRMGVPELKLKQECVTRWNSTFHMLKRILESKDGVISTLAVINAPVDPLSQEKWEVLQEACTVLEPFEQVTVEISTDRFKKLAFNDNRAVDEALQRVTAAAATSSQSALLPEGQEEQEEPQASAFWGFFEERVTGDTTRRNPSTDAILEVKSYLEEPLLQRNAEQLSWWETKVTGQTKSGSQAHHHEQKNIKDRYVALDWRYLGPHPEARPGVGARRRAPGGRVLLTGPGRAQP</sequence>
<evidence type="ECO:0000313" key="1">
    <source>
        <dbReference type="EMBL" id="KAI3369500.1"/>
    </source>
</evidence>
<comment type="caution">
    <text evidence="1">The sequence shown here is derived from an EMBL/GenBank/DDBJ whole genome shotgun (WGS) entry which is preliminary data.</text>
</comment>
<organism evidence="1 2">
    <name type="scientific">Scortum barcoo</name>
    <name type="common">barcoo grunter</name>
    <dbReference type="NCBI Taxonomy" id="214431"/>
    <lineage>
        <taxon>Eukaryota</taxon>
        <taxon>Metazoa</taxon>
        <taxon>Chordata</taxon>
        <taxon>Craniata</taxon>
        <taxon>Vertebrata</taxon>
        <taxon>Euteleostomi</taxon>
        <taxon>Actinopterygii</taxon>
        <taxon>Neopterygii</taxon>
        <taxon>Teleostei</taxon>
        <taxon>Neoteleostei</taxon>
        <taxon>Acanthomorphata</taxon>
        <taxon>Eupercaria</taxon>
        <taxon>Centrarchiformes</taxon>
        <taxon>Terapontoidei</taxon>
        <taxon>Terapontidae</taxon>
        <taxon>Scortum</taxon>
    </lineage>
</organism>
<keyword evidence="2" id="KW-1185">Reference proteome</keyword>
<proteinExistence type="predicted"/>
<dbReference type="EMBL" id="CM041537">
    <property type="protein sequence ID" value="KAI3369500.1"/>
    <property type="molecule type" value="Genomic_DNA"/>
</dbReference>
<dbReference type="Proteomes" id="UP000831701">
    <property type="component" value="Chromosome 7"/>
</dbReference>
<reference evidence="1" key="1">
    <citation type="submission" date="2022-04" db="EMBL/GenBank/DDBJ databases">
        <title>Jade perch genome.</title>
        <authorList>
            <person name="Chao B."/>
        </authorList>
    </citation>
    <scope>NUCLEOTIDE SEQUENCE</scope>
    <source>
        <strain evidence="1">CB-2022</strain>
    </source>
</reference>
<protein>
    <submittedName>
        <fullName evidence="1">Uncharacterized protein</fullName>
    </submittedName>
</protein>